<dbReference type="AlphaFoldDB" id="A0A926GB00"/>
<comment type="caution">
    <text evidence="5">The sequence shown here is derived from an EMBL/GenBank/DDBJ whole genome shotgun (WGS) entry which is preliminary data.</text>
</comment>
<reference evidence="5" key="1">
    <citation type="submission" date="2020-08" db="EMBL/GenBank/DDBJ databases">
        <title>Paracoccus amoyensis sp. nov., isolated from the surface seawater at coast of Xiamen, Fujian.</title>
        <authorList>
            <person name="Lyu L."/>
        </authorList>
    </citation>
    <scope>NUCLEOTIDE SEQUENCE</scope>
    <source>
        <strain evidence="5">11-3</strain>
    </source>
</reference>
<dbReference type="CDD" id="cd06170">
    <property type="entry name" value="LuxR_C_like"/>
    <property type="match status" value="1"/>
</dbReference>
<keyword evidence="2" id="KW-0238">DNA-binding</keyword>
<organism evidence="5 6">
    <name type="scientific">Paracoccus amoyensis</name>
    <dbReference type="NCBI Taxonomy" id="2760093"/>
    <lineage>
        <taxon>Bacteria</taxon>
        <taxon>Pseudomonadati</taxon>
        <taxon>Pseudomonadota</taxon>
        <taxon>Alphaproteobacteria</taxon>
        <taxon>Rhodobacterales</taxon>
        <taxon>Paracoccaceae</taxon>
        <taxon>Paracoccus</taxon>
    </lineage>
</organism>
<keyword evidence="6" id="KW-1185">Reference proteome</keyword>
<keyword evidence="3" id="KW-0804">Transcription</keyword>
<dbReference type="EMBL" id="JACOQL010000001">
    <property type="protein sequence ID" value="MBC9245715.1"/>
    <property type="molecule type" value="Genomic_DNA"/>
</dbReference>
<dbReference type="PANTHER" id="PTHR44688:SF16">
    <property type="entry name" value="DNA-BINDING TRANSCRIPTIONAL ACTIVATOR DEVR_DOSR"/>
    <property type="match status" value="1"/>
</dbReference>
<evidence type="ECO:0000256" key="3">
    <source>
        <dbReference type="ARBA" id="ARBA00023163"/>
    </source>
</evidence>
<proteinExistence type="predicted"/>
<dbReference type="GO" id="GO:0003677">
    <property type="term" value="F:DNA binding"/>
    <property type="evidence" value="ECO:0007669"/>
    <property type="project" value="UniProtKB-KW"/>
</dbReference>
<name>A0A926GB00_9RHOB</name>
<dbReference type="GO" id="GO:0006355">
    <property type="term" value="P:regulation of DNA-templated transcription"/>
    <property type="evidence" value="ECO:0007669"/>
    <property type="project" value="InterPro"/>
</dbReference>
<dbReference type="SMART" id="SM00421">
    <property type="entry name" value="HTH_LUXR"/>
    <property type="match status" value="1"/>
</dbReference>
<keyword evidence="1" id="KW-0805">Transcription regulation</keyword>
<dbReference type="InterPro" id="IPR000792">
    <property type="entry name" value="Tscrpt_reg_LuxR_C"/>
</dbReference>
<accession>A0A926GB00</accession>
<sequence length="112" mass="12466">MPPPSRQLRYGTKNSHELKLTCWVAHLRMATIRRRKKRAALTLRQREVLEWSAAGKTIAEIATILGVTGATVEKHLRLARDSLGAGNTAQAILKAHLTNQIFSGDEPTKNTR</sequence>
<evidence type="ECO:0000313" key="6">
    <source>
        <dbReference type="Proteomes" id="UP000608594"/>
    </source>
</evidence>
<evidence type="ECO:0000256" key="1">
    <source>
        <dbReference type="ARBA" id="ARBA00023015"/>
    </source>
</evidence>
<evidence type="ECO:0000259" key="4">
    <source>
        <dbReference type="PROSITE" id="PS50043"/>
    </source>
</evidence>
<dbReference type="PROSITE" id="PS50043">
    <property type="entry name" value="HTH_LUXR_2"/>
    <property type="match status" value="1"/>
</dbReference>
<dbReference type="SUPFAM" id="SSF46894">
    <property type="entry name" value="C-terminal effector domain of the bipartite response regulators"/>
    <property type="match status" value="1"/>
</dbReference>
<gene>
    <name evidence="5" type="ORF">H4P12_03070</name>
</gene>
<evidence type="ECO:0000256" key="2">
    <source>
        <dbReference type="ARBA" id="ARBA00023125"/>
    </source>
</evidence>
<dbReference type="PANTHER" id="PTHR44688">
    <property type="entry name" value="DNA-BINDING TRANSCRIPTIONAL ACTIVATOR DEVR_DOSR"/>
    <property type="match status" value="1"/>
</dbReference>
<dbReference type="Proteomes" id="UP000608594">
    <property type="component" value="Unassembled WGS sequence"/>
</dbReference>
<dbReference type="InterPro" id="IPR016032">
    <property type="entry name" value="Sig_transdc_resp-reg_C-effctor"/>
</dbReference>
<evidence type="ECO:0000313" key="5">
    <source>
        <dbReference type="EMBL" id="MBC9245715.1"/>
    </source>
</evidence>
<dbReference type="Pfam" id="PF00196">
    <property type="entry name" value="GerE"/>
    <property type="match status" value="1"/>
</dbReference>
<feature type="domain" description="HTH luxR-type" evidence="4">
    <location>
        <begin position="34"/>
        <end position="99"/>
    </location>
</feature>
<dbReference type="InterPro" id="IPR036388">
    <property type="entry name" value="WH-like_DNA-bd_sf"/>
</dbReference>
<protein>
    <recommendedName>
        <fullName evidence="4">HTH luxR-type domain-containing protein</fullName>
    </recommendedName>
</protein>
<dbReference type="Gene3D" id="1.10.10.10">
    <property type="entry name" value="Winged helix-like DNA-binding domain superfamily/Winged helix DNA-binding domain"/>
    <property type="match status" value="1"/>
</dbReference>
<dbReference type="PRINTS" id="PR00038">
    <property type="entry name" value="HTHLUXR"/>
</dbReference>